<protein>
    <recommendedName>
        <fullName evidence="4">Outer membrane protein beta-barrel domain-containing protein</fullName>
    </recommendedName>
</protein>
<dbReference type="EMBL" id="JASJOU010000018">
    <property type="protein sequence ID" value="MDJ1505815.1"/>
    <property type="molecule type" value="Genomic_DNA"/>
</dbReference>
<evidence type="ECO:0008006" key="4">
    <source>
        <dbReference type="Google" id="ProtNLM"/>
    </source>
</evidence>
<keyword evidence="1" id="KW-0732">Signal</keyword>
<dbReference type="RefSeq" id="WP_314518255.1">
    <property type="nucleotide sequence ID" value="NZ_JASJOU010000018.1"/>
</dbReference>
<name>A0AAE3UHT3_9BACT</name>
<dbReference type="AlphaFoldDB" id="A0AAE3UHT3"/>
<dbReference type="Proteomes" id="UP001232063">
    <property type="component" value="Unassembled WGS sequence"/>
</dbReference>
<proteinExistence type="predicted"/>
<feature type="chain" id="PRO_5042063161" description="Outer membrane protein beta-barrel domain-containing protein" evidence="1">
    <location>
        <begin position="27"/>
        <end position="288"/>
    </location>
</feature>
<evidence type="ECO:0000313" key="2">
    <source>
        <dbReference type="EMBL" id="MDJ1505815.1"/>
    </source>
</evidence>
<reference evidence="2" key="1">
    <citation type="submission" date="2023-05" db="EMBL/GenBank/DDBJ databases">
        <authorList>
            <person name="Zhang X."/>
        </authorList>
    </citation>
    <scope>NUCLEOTIDE SEQUENCE</scope>
    <source>
        <strain evidence="2">BD1B2-1</strain>
    </source>
</reference>
<accession>A0AAE3UHT3</accession>
<comment type="caution">
    <text evidence="2">The sequence shown here is derived from an EMBL/GenBank/DDBJ whole genome shotgun (WGS) entry which is preliminary data.</text>
</comment>
<gene>
    <name evidence="2" type="ORF">QNI22_34480</name>
</gene>
<evidence type="ECO:0000313" key="3">
    <source>
        <dbReference type="Proteomes" id="UP001232063"/>
    </source>
</evidence>
<sequence length="288" mass="32190">MQKSILTTLGCLWLISILSAQQPLFAQQFTQSTSLYQISSTYFHSYPPIQIGDYSISHSSDAQSKVGLRKRIYLPTQMDLHMNKASDTALQVESISTQSKSSYPLSQSSYLLESKPLPKRMLGINPLGVLQFGPVFQGEFRLTEQGYLMSHVRIPYLGLLYHIITIGGEENVTVSPLALGLGAGYKSLFLTQKGAFYIGGLAEYSFGSSTGNDGSDWESHFSNVALLANGGYRWRWPEKKYVLSLGAYMGAYTALKDEWYYTASPAEPKDERSTTLLFMIELTFGWER</sequence>
<feature type="signal peptide" evidence="1">
    <location>
        <begin position="1"/>
        <end position="26"/>
    </location>
</feature>
<evidence type="ECO:0000256" key="1">
    <source>
        <dbReference type="SAM" id="SignalP"/>
    </source>
</evidence>
<keyword evidence="3" id="KW-1185">Reference proteome</keyword>
<organism evidence="2 3">
    <name type="scientific">Xanthocytophaga agilis</name>
    <dbReference type="NCBI Taxonomy" id="3048010"/>
    <lineage>
        <taxon>Bacteria</taxon>
        <taxon>Pseudomonadati</taxon>
        <taxon>Bacteroidota</taxon>
        <taxon>Cytophagia</taxon>
        <taxon>Cytophagales</taxon>
        <taxon>Rhodocytophagaceae</taxon>
        <taxon>Xanthocytophaga</taxon>
    </lineage>
</organism>